<reference evidence="4" key="1">
    <citation type="submission" date="2019-03" db="EMBL/GenBank/DDBJ databases">
        <title>Aquabacterium pictum sp.nov., the first bacteriochlorophyll a-containing freshwater bacterium in the genus Aquabacterium of the class Betaproteobacteria.</title>
        <authorList>
            <person name="Hirose S."/>
            <person name="Tank M."/>
            <person name="Hara E."/>
            <person name="Tamaki H."/>
            <person name="Takaichi S."/>
            <person name="Haruta S."/>
            <person name="Hanada S."/>
        </authorList>
    </citation>
    <scope>NUCLEOTIDE SEQUENCE [LARGE SCALE GENOMIC DNA]</scope>
    <source>
        <strain evidence="4">W35</strain>
    </source>
</reference>
<evidence type="ECO:0000313" key="4">
    <source>
        <dbReference type="Proteomes" id="UP000301751"/>
    </source>
</evidence>
<dbReference type="RefSeq" id="WP_137735434.1">
    <property type="nucleotide sequence ID" value="NZ_BJCL01000019.1"/>
</dbReference>
<gene>
    <name evidence="3" type="ORF">AQPW35_48090</name>
</gene>
<proteinExistence type="predicted"/>
<dbReference type="NCBIfam" id="TIGR02595">
    <property type="entry name" value="PEP_CTERM"/>
    <property type="match status" value="1"/>
</dbReference>
<feature type="chain" id="PRO_5019843220" description="Ice-binding protein C-terminal domain-containing protein" evidence="1">
    <location>
        <begin position="27"/>
        <end position="175"/>
    </location>
</feature>
<feature type="domain" description="Ice-binding protein C-terminal" evidence="2">
    <location>
        <begin position="150"/>
        <end position="173"/>
    </location>
</feature>
<evidence type="ECO:0000256" key="1">
    <source>
        <dbReference type="SAM" id="SignalP"/>
    </source>
</evidence>
<keyword evidence="4" id="KW-1185">Reference proteome</keyword>
<accession>A0A480B3S7</accession>
<dbReference type="AlphaFoldDB" id="A0A480B3S7"/>
<evidence type="ECO:0000259" key="2">
    <source>
        <dbReference type="Pfam" id="PF07589"/>
    </source>
</evidence>
<name>A0A480B3S7_9BURK</name>
<dbReference type="Proteomes" id="UP000301751">
    <property type="component" value="Unassembled WGS sequence"/>
</dbReference>
<protein>
    <recommendedName>
        <fullName evidence="2">Ice-binding protein C-terminal domain-containing protein</fullName>
    </recommendedName>
</protein>
<dbReference type="EMBL" id="BJCL01000019">
    <property type="protein sequence ID" value="GCL65728.1"/>
    <property type="molecule type" value="Genomic_DNA"/>
</dbReference>
<dbReference type="InterPro" id="IPR013424">
    <property type="entry name" value="Ice-binding_C"/>
</dbReference>
<sequence length="175" mass="17700">MRPQSTRTIYAGLALAALLGSGLAQAASSPFQLTGSTDSGPLAGTVFSGSFAYDASPVVGDFSGSVALQAFQLQFAGQTYDLASADAPATAMFEAGQFIGLDYTDADSADAGLRPWLSLVPSLTGQFADAYLAYQGADGLGGFGSYSISAVPEPGQWALLLGGLALVGVAGRRSR</sequence>
<dbReference type="Pfam" id="PF07589">
    <property type="entry name" value="PEP-CTERM"/>
    <property type="match status" value="1"/>
</dbReference>
<organism evidence="3 4">
    <name type="scientific">Pseudaquabacterium pictum</name>
    <dbReference type="NCBI Taxonomy" id="2315236"/>
    <lineage>
        <taxon>Bacteria</taxon>
        <taxon>Pseudomonadati</taxon>
        <taxon>Pseudomonadota</taxon>
        <taxon>Betaproteobacteria</taxon>
        <taxon>Burkholderiales</taxon>
        <taxon>Sphaerotilaceae</taxon>
        <taxon>Pseudaquabacterium</taxon>
    </lineage>
</organism>
<evidence type="ECO:0000313" key="3">
    <source>
        <dbReference type="EMBL" id="GCL65728.1"/>
    </source>
</evidence>
<feature type="signal peptide" evidence="1">
    <location>
        <begin position="1"/>
        <end position="26"/>
    </location>
</feature>
<keyword evidence="1" id="KW-0732">Signal</keyword>
<dbReference type="OrthoDB" id="8566463at2"/>
<comment type="caution">
    <text evidence="3">The sequence shown here is derived from an EMBL/GenBank/DDBJ whole genome shotgun (WGS) entry which is preliminary data.</text>
</comment>